<proteinExistence type="predicted"/>
<reference evidence="2 3" key="1">
    <citation type="journal article" date="2019" name="Int. J. Syst. Evol. Microbiol.">
        <title>The Global Catalogue of Microorganisms (GCM) 10K type strain sequencing project: providing services to taxonomists for standard genome sequencing and annotation.</title>
        <authorList>
            <consortium name="The Broad Institute Genomics Platform"/>
            <consortium name="The Broad Institute Genome Sequencing Center for Infectious Disease"/>
            <person name="Wu L."/>
            <person name="Ma J."/>
        </authorList>
    </citation>
    <scope>NUCLEOTIDE SEQUENCE [LARGE SCALE GENOMIC DNA]</scope>
    <source>
        <strain evidence="2 3">JCM 3380</strain>
    </source>
</reference>
<evidence type="ECO:0000256" key="1">
    <source>
        <dbReference type="SAM" id="SignalP"/>
    </source>
</evidence>
<evidence type="ECO:0000313" key="3">
    <source>
        <dbReference type="Proteomes" id="UP001500416"/>
    </source>
</evidence>
<feature type="chain" id="PRO_5047438458" evidence="1">
    <location>
        <begin position="27"/>
        <end position="144"/>
    </location>
</feature>
<dbReference type="Proteomes" id="UP001500416">
    <property type="component" value="Unassembled WGS sequence"/>
</dbReference>
<evidence type="ECO:0000313" key="2">
    <source>
        <dbReference type="EMBL" id="GAA0255396.1"/>
    </source>
</evidence>
<accession>A0ABN0UMB3</accession>
<name>A0ABN0UMB3_9PSEU</name>
<sequence>MMLLRLAGALCAALFAATATATPAQAALGPAQPVDIQLRGYSSSGHVTQVGHLGGTIRFDDGNALYRLDVTMSRQSSYVDTKLRIDVNGAPHQYFYESGALNADFPYPGTVQNVRLVFEGLYFDGATNTAKTVTRSAFYDNPYN</sequence>
<keyword evidence="1" id="KW-0732">Signal</keyword>
<organism evidence="2 3">
    <name type="scientific">Saccharothrix mutabilis subsp. mutabilis</name>
    <dbReference type="NCBI Taxonomy" id="66855"/>
    <lineage>
        <taxon>Bacteria</taxon>
        <taxon>Bacillati</taxon>
        <taxon>Actinomycetota</taxon>
        <taxon>Actinomycetes</taxon>
        <taxon>Pseudonocardiales</taxon>
        <taxon>Pseudonocardiaceae</taxon>
        <taxon>Saccharothrix</taxon>
    </lineage>
</organism>
<gene>
    <name evidence="2" type="ORF">GCM10010492_65280</name>
</gene>
<dbReference type="EMBL" id="BAAABU010000023">
    <property type="protein sequence ID" value="GAA0255396.1"/>
    <property type="molecule type" value="Genomic_DNA"/>
</dbReference>
<keyword evidence="3" id="KW-1185">Reference proteome</keyword>
<dbReference type="RefSeq" id="WP_343938210.1">
    <property type="nucleotide sequence ID" value="NZ_BAAABU010000023.1"/>
</dbReference>
<protein>
    <submittedName>
        <fullName evidence="2">Uncharacterized protein</fullName>
    </submittedName>
</protein>
<feature type="signal peptide" evidence="1">
    <location>
        <begin position="1"/>
        <end position="26"/>
    </location>
</feature>
<comment type="caution">
    <text evidence="2">The sequence shown here is derived from an EMBL/GenBank/DDBJ whole genome shotgun (WGS) entry which is preliminary data.</text>
</comment>